<keyword evidence="1" id="KW-1133">Transmembrane helix</keyword>
<evidence type="ECO:0000313" key="3">
    <source>
        <dbReference type="Proteomes" id="UP000034835"/>
    </source>
</evidence>
<organism evidence="2 3">
    <name type="scientific">Candidatus Collierbacteria bacterium GW2011_GWB1_44_6</name>
    <dbReference type="NCBI Taxonomy" id="1618384"/>
    <lineage>
        <taxon>Bacteria</taxon>
        <taxon>Candidatus Collieribacteriota</taxon>
    </lineage>
</organism>
<proteinExistence type="predicted"/>
<keyword evidence="1" id="KW-0472">Membrane</keyword>
<dbReference type="AlphaFoldDB" id="A0A0G1ML75"/>
<sequence length="98" mass="11288">MSYQNDAKWSNLQKSLLFYKSQPLTSEISDKIGTIYADLANILRDESKNPEKMEQLSGQFIIGAGELKIKEMESRTENKTKFGCFPVIFIFLIIMILF</sequence>
<dbReference type="Proteomes" id="UP000034835">
    <property type="component" value="Unassembled WGS sequence"/>
</dbReference>
<keyword evidence="1" id="KW-0812">Transmembrane</keyword>
<gene>
    <name evidence="2" type="ORF">UW68_C0026G0008</name>
</gene>
<evidence type="ECO:0000256" key="1">
    <source>
        <dbReference type="SAM" id="Phobius"/>
    </source>
</evidence>
<dbReference type="EMBL" id="LCJG01000026">
    <property type="protein sequence ID" value="KKT72759.1"/>
    <property type="molecule type" value="Genomic_DNA"/>
</dbReference>
<reference evidence="2 3" key="1">
    <citation type="journal article" date="2015" name="Nature">
        <title>rRNA introns, odd ribosomes, and small enigmatic genomes across a large radiation of phyla.</title>
        <authorList>
            <person name="Brown C.T."/>
            <person name="Hug L.A."/>
            <person name="Thomas B.C."/>
            <person name="Sharon I."/>
            <person name="Castelle C.J."/>
            <person name="Singh A."/>
            <person name="Wilkins M.J."/>
            <person name="Williams K.H."/>
            <person name="Banfield J.F."/>
        </authorList>
    </citation>
    <scope>NUCLEOTIDE SEQUENCE [LARGE SCALE GENOMIC DNA]</scope>
</reference>
<accession>A0A0G1ML75</accession>
<name>A0A0G1ML75_9BACT</name>
<feature type="transmembrane region" description="Helical" evidence="1">
    <location>
        <begin position="80"/>
        <end position="97"/>
    </location>
</feature>
<protein>
    <submittedName>
        <fullName evidence="2">Uncharacterized protein</fullName>
    </submittedName>
</protein>
<evidence type="ECO:0000313" key="2">
    <source>
        <dbReference type="EMBL" id="KKT72759.1"/>
    </source>
</evidence>
<comment type="caution">
    <text evidence="2">The sequence shown here is derived from an EMBL/GenBank/DDBJ whole genome shotgun (WGS) entry which is preliminary data.</text>
</comment>